<dbReference type="AlphaFoldDB" id="A0A3A3A272"/>
<dbReference type="InterPro" id="IPR032319">
    <property type="entry name" value="CLP1_P"/>
</dbReference>
<keyword evidence="6 9" id="KW-0547">Nucleotide-binding</keyword>
<dbReference type="GO" id="GO:0005524">
    <property type="term" value="F:ATP binding"/>
    <property type="evidence" value="ECO:0007669"/>
    <property type="project" value="UniProtKB-UniRule"/>
</dbReference>
<evidence type="ECO:0000256" key="8">
    <source>
        <dbReference type="ARBA" id="ARBA00023242"/>
    </source>
</evidence>
<feature type="binding site" evidence="9">
    <location>
        <begin position="158"/>
        <end position="163"/>
    </location>
    <ligand>
        <name>ATP</name>
        <dbReference type="ChEBI" id="CHEBI:30616"/>
    </ligand>
</feature>
<dbReference type="PANTHER" id="PTHR12755">
    <property type="entry name" value="CLEAVAGE/POLYADENYLATION FACTOR IA SUBUNIT CLP1P"/>
    <property type="match status" value="1"/>
</dbReference>
<evidence type="ECO:0000259" key="13">
    <source>
        <dbReference type="Pfam" id="PF16575"/>
    </source>
</evidence>
<evidence type="ECO:0000256" key="10">
    <source>
        <dbReference type="SAM" id="MobiDB-lite"/>
    </source>
</evidence>
<dbReference type="InterPro" id="IPR028606">
    <property type="entry name" value="Clp1"/>
</dbReference>
<dbReference type="FunFam" id="3.40.50.300:FF:002095">
    <property type="entry name" value="mRNA cleavage and polyadenylation factor clp1"/>
    <property type="match status" value="1"/>
</dbReference>
<dbReference type="GO" id="GO:0006388">
    <property type="term" value="P:tRNA splicing, via endonucleolytic cleavage and ligation"/>
    <property type="evidence" value="ECO:0007669"/>
    <property type="project" value="TreeGrafter"/>
</dbReference>
<protein>
    <recommendedName>
        <fullName evidence="4">Polynucleotide 5'-hydroxyl-kinase GRC3</fullName>
    </recommendedName>
    <alternativeName>
        <fullName evidence="3">Polynucleotide 5'-hydroxyl-kinase grc3</fullName>
    </alternativeName>
</protein>
<keyword evidence="15" id="KW-1185">Reference proteome</keyword>
<evidence type="ECO:0000259" key="12">
    <source>
        <dbReference type="Pfam" id="PF16573"/>
    </source>
</evidence>
<comment type="subunit">
    <text evidence="9">Component of a pre-mRNA cleavage factor complex. Interacts directly with PCF11.</text>
</comment>
<evidence type="ECO:0000256" key="6">
    <source>
        <dbReference type="ARBA" id="ARBA00022741"/>
    </source>
</evidence>
<dbReference type="Gene3D" id="2.60.120.1030">
    <property type="entry name" value="Clp1, DNA binding domain"/>
    <property type="match status" value="1"/>
</dbReference>
<evidence type="ECO:0000256" key="2">
    <source>
        <dbReference type="ARBA" id="ARBA00004123"/>
    </source>
</evidence>
<dbReference type="InterPro" id="IPR010655">
    <property type="entry name" value="Clp1_C"/>
</dbReference>
<evidence type="ECO:0000313" key="14">
    <source>
        <dbReference type="EMBL" id="RJE23441.1"/>
    </source>
</evidence>
<comment type="subcellular location">
    <subcellularLocation>
        <location evidence="2 9">Nucleus</location>
    </subcellularLocation>
</comment>
<feature type="domain" description="Clp1 N-terminal" evidence="12">
    <location>
        <begin position="27"/>
        <end position="141"/>
    </location>
</feature>
<evidence type="ECO:0000313" key="15">
    <source>
        <dbReference type="Proteomes" id="UP000266188"/>
    </source>
</evidence>
<dbReference type="Pfam" id="PF16573">
    <property type="entry name" value="CLP1_N"/>
    <property type="match status" value="1"/>
</dbReference>
<dbReference type="Pfam" id="PF06807">
    <property type="entry name" value="Clp1"/>
    <property type="match status" value="1"/>
</dbReference>
<dbReference type="GO" id="GO:0005849">
    <property type="term" value="C:mRNA cleavage factor complex"/>
    <property type="evidence" value="ECO:0007669"/>
    <property type="project" value="UniProtKB-UniRule"/>
</dbReference>
<feature type="binding site" evidence="9">
    <location>
        <position position="32"/>
    </location>
    <ligand>
        <name>ATP</name>
        <dbReference type="ChEBI" id="CHEBI:30616"/>
    </ligand>
</feature>
<comment type="function">
    <text evidence="9">Required for endonucleolytic cleavage during polyadenylation-dependent pre-mRNA 3'-end formation.</text>
</comment>
<gene>
    <name evidence="9" type="primary">CLP1</name>
    <name evidence="14" type="ORF">PHISCL_04199</name>
</gene>
<comment type="caution">
    <text evidence="14">The sequence shown here is derived from an EMBL/GenBank/DDBJ whole genome shotgun (WGS) entry which is preliminary data.</text>
</comment>
<dbReference type="HAMAP" id="MF_03035">
    <property type="entry name" value="Clp1"/>
    <property type="match status" value="1"/>
</dbReference>
<feature type="region of interest" description="Disordered" evidence="10">
    <location>
        <begin position="1"/>
        <end position="27"/>
    </location>
</feature>
<evidence type="ECO:0000259" key="11">
    <source>
        <dbReference type="Pfam" id="PF06807"/>
    </source>
</evidence>
<accession>A0A3A3A272</accession>
<evidence type="ECO:0000256" key="5">
    <source>
        <dbReference type="ARBA" id="ARBA00022664"/>
    </source>
</evidence>
<feature type="binding site" evidence="9">
    <location>
        <position position="71"/>
    </location>
    <ligand>
        <name>ATP</name>
        <dbReference type="ChEBI" id="CHEBI:30616"/>
    </ligand>
</feature>
<feature type="domain" description="Clp1 P-loop" evidence="13">
    <location>
        <begin position="155"/>
        <end position="368"/>
    </location>
</feature>
<dbReference type="EMBL" id="MVGC01000120">
    <property type="protein sequence ID" value="RJE23441.1"/>
    <property type="molecule type" value="Genomic_DNA"/>
</dbReference>
<dbReference type="SUPFAM" id="SSF52540">
    <property type="entry name" value="P-loop containing nucleoside triphosphate hydrolases"/>
    <property type="match status" value="1"/>
</dbReference>
<sequence>MSLPGLDLTQSTAEKQHAPAPPSQINLSSGSEWRFEVAFGTTVRVKLLSGTAELFGTELAPSQTYTFSGTKAAIYTWHGCTLEVSEGDQLSVLDGVTPAGTNGVAKGFGAGGCQSEYTAEETPMVEYANVHFALESLRQEAKSTGKDGPRVLILGPENAGKTSLAKILTAYATKVGRQPITVNLDPGEGLLSVPGTLSAAAFKTMMDIEEGWGNSPMSGPSPVPVKLPLVYFYPMQNPLEGDGAMYKPVVSKLALSVSGRMAEDEDARETGIIVDTPGILGAGKQGSEEVINHIVSEFSITTILVIGSERLYSTMMRSYDNKPSTSASAAASDERITVVKLSKSGGCVDRDPAFMKATREAQIRSYFFGNPIPSTAASALSLSASSTTNITLSPHAQQLDFSSLAIYSVSTPSGSSSDDDEDEYDPANLSSDSLLPGGSAFPTTSQDEPDSQSSQSITLKKLPSPVPTGLANSLLAISHAPPTASPNEIRDSSIMGFLYVADVDSDKGKIRILAPVGGRVPARALVWGKKWPGEVVGLVG</sequence>
<dbReference type="FunFam" id="2.60.120.1030:FF:000001">
    <property type="entry name" value="Protein CLP1 homolog 5"/>
    <property type="match status" value="1"/>
</dbReference>
<dbReference type="GO" id="GO:0051731">
    <property type="term" value="F:polynucleotide 5'-hydroxyl-kinase activity"/>
    <property type="evidence" value="ECO:0007669"/>
    <property type="project" value="InterPro"/>
</dbReference>
<dbReference type="OrthoDB" id="258143at2759"/>
<evidence type="ECO:0000256" key="4">
    <source>
        <dbReference type="ARBA" id="ARBA00019824"/>
    </source>
</evidence>
<evidence type="ECO:0000256" key="7">
    <source>
        <dbReference type="ARBA" id="ARBA00022840"/>
    </source>
</evidence>
<dbReference type="InterPro" id="IPR038239">
    <property type="entry name" value="Clp1_N_sf"/>
</dbReference>
<name>A0A3A3A272_9EURO</name>
<keyword evidence="8 9" id="KW-0539">Nucleus</keyword>
<evidence type="ECO:0000256" key="1">
    <source>
        <dbReference type="ARBA" id="ARBA00003798"/>
    </source>
</evidence>
<dbReference type="InterPro" id="IPR038238">
    <property type="entry name" value="Clp1_C_sf"/>
</dbReference>
<dbReference type="Gene3D" id="2.40.30.330">
    <property type="entry name" value="Pre-mRNA cleavage complex subunit Clp1, C-terminal domain"/>
    <property type="match status" value="1"/>
</dbReference>
<dbReference type="Pfam" id="PF16575">
    <property type="entry name" value="CLP1_P"/>
    <property type="match status" value="1"/>
</dbReference>
<dbReference type="Proteomes" id="UP000266188">
    <property type="component" value="Unassembled WGS sequence"/>
</dbReference>
<feature type="domain" description="Clp1 C-terminal" evidence="11">
    <location>
        <begin position="392"/>
        <end position="532"/>
    </location>
</feature>
<dbReference type="STRING" id="2070753.A0A3A3A272"/>
<keyword evidence="7 9" id="KW-0067">ATP-binding</keyword>
<dbReference type="PANTHER" id="PTHR12755:SF6">
    <property type="entry name" value="POLYRIBONUCLEOTIDE 5'-HYDROXYL-KINASE CLP1"/>
    <property type="match status" value="1"/>
</dbReference>
<feature type="region of interest" description="Disordered" evidence="10">
    <location>
        <begin position="410"/>
        <end position="464"/>
    </location>
</feature>
<dbReference type="Gene3D" id="3.40.50.300">
    <property type="entry name" value="P-loop containing nucleotide triphosphate hydrolases"/>
    <property type="match status" value="1"/>
</dbReference>
<evidence type="ECO:0000256" key="3">
    <source>
        <dbReference type="ARBA" id="ARBA00018706"/>
    </source>
</evidence>
<dbReference type="GO" id="GO:0031124">
    <property type="term" value="P:mRNA 3'-end processing"/>
    <property type="evidence" value="ECO:0007669"/>
    <property type="project" value="UniProtKB-UniRule"/>
</dbReference>
<comment type="similarity">
    <text evidence="9">Belongs to the Clp1 family. Clp1 subfamily.</text>
</comment>
<dbReference type="InterPro" id="IPR045116">
    <property type="entry name" value="Clp1/Grc3"/>
</dbReference>
<dbReference type="InterPro" id="IPR032324">
    <property type="entry name" value="Clp1_N"/>
</dbReference>
<evidence type="ECO:0000256" key="9">
    <source>
        <dbReference type="HAMAP-Rule" id="MF_03035"/>
    </source>
</evidence>
<reference evidence="15" key="1">
    <citation type="submission" date="2017-02" db="EMBL/GenBank/DDBJ databases">
        <authorList>
            <person name="Tafer H."/>
            <person name="Lopandic K."/>
        </authorList>
    </citation>
    <scope>NUCLEOTIDE SEQUENCE [LARGE SCALE GENOMIC DNA]</scope>
    <source>
        <strain evidence="15">CBS 366.77</strain>
    </source>
</reference>
<dbReference type="InterPro" id="IPR027417">
    <property type="entry name" value="P-loop_NTPase"/>
</dbReference>
<proteinExistence type="inferred from homology"/>
<keyword evidence="5 9" id="KW-0507">mRNA processing</keyword>
<organism evidence="14 15">
    <name type="scientific">Aspergillus sclerotialis</name>
    <dbReference type="NCBI Taxonomy" id="2070753"/>
    <lineage>
        <taxon>Eukaryota</taxon>
        <taxon>Fungi</taxon>
        <taxon>Dikarya</taxon>
        <taxon>Ascomycota</taxon>
        <taxon>Pezizomycotina</taxon>
        <taxon>Eurotiomycetes</taxon>
        <taxon>Eurotiomycetidae</taxon>
        <taxon>Eurotiales</taxon>
        <taxon>Aspergillaceae</taxon>
        <taxon>Aspergillus</taxon>
        <taxon>Aspergillus subgen. Polypaecilum</taxon>
    </lineage>
</organism>
<comment type="function">
    <text evidence="1">Polynucleotide 5'-kinase involved in rRNA processing.</text>
</comment>